<organism evidence="2 3">
    <name type="scientific">Antrodiella citrinella</name>
    <dbReference type="NCBI Taxonomy" id="2447956"/>
    <lineage>
        <taxon>Eukaryota</taxon>
        <taxon>Fungi</taxon>
        <taxon>Dikarya</taxon>
        <taxon>Basidiomycota</taxon>
        <taxon>Agaricomycotina</taxon>
        <taxon>Agaricomycetes</taxon>
        <taxon>Polyporales</taxon>
        <taxon>Steccherinaceae</taxon>
        <taxon>Antrodiella</taxon>
    </lineage>
</organism>
<name>A0A4S4MW59_9APHY</name>
<dbReference type="Proteomes" id="UP000308730">
    <property type="component" value="Unassembled WGS sequence"/>
</dbReference>
<keyword evidence="1" id="KW-0732">Signal</keyword>
<evidence type="ECO:0000313" key="3">
    <source>
        <dbReference type="Proteomes" id="UP000308730"/>
    </source>
</evidence>
<feature type="signal peptide" evidence="1">
    <location>
        <begin position="1"/>
        <end position="23"/>
    </location>
</feature>
<gene>
    <name evidence="2" type="ORF">EUX98_g3600</name>
</gene>
<proteinExistence type="predicted"/>
<dbReference type="EMBL" id="SGPM01000075">
    <property type="protein sequence ID" value="THH30579.1"/>
    <property type="molecule type" value="Genomic_DNA"/>
</dbReference>
<reference evidence="2 3" key="1">
    <citation type="submission" date="2019-02" db="EMBL/GenBank/DDBJ databases">
        <title>Genome sequencing of the rare red list fungi Antrodiella citrinella (Flaviporus citrinellus).</title>
        <authorList>
            <person name="Buettner E."/>
            <person name="Kellner H."/>
        </authorList>
    </citation>
    <scope>NUCLEOTIDE SEQUENCE [LARGE SCALE GENOMIC DNA]</scope>
    <source>
        <strain evidence="2 3">DSM 108506</strain>
    </source>
</reference>
<sequence length="59" mass="6279">MEANSMSLFHALFLQSNLATVLSQFARTAEARTQAIIAPSAHDTVSTPHAGACAHLQWG</sequence>
<accession>A0A4S4MW59</accession>
<evidence type="ECO:0000256" key="1">
    <source>
        <dbReference type="SAM" id="SignalP"/>
    </source>
</evidence>
<keyword evidence="3" id="KW-1185">Reference proteome</keyword>
<comment type="caution">
    <text evidence="2">The sequence shown here is derived from an EMBL/GenBank/DDBJ whole genome shotgun (WGS) entry which is preliminary data.</text>
</comment>
<protein>
    <submittedName>
        <fullName evidence="2">Uncharacterized protein</fullName>
    </submittedName>
</protein>
<dbReference type="AlphaFoldDB" id="A0A4S4MW59"/>
<evidence type="ECO:0000313" key="2">
    <source>
        <dbReference type="EMBL" id="THH30579.1"/>
    </source>
</evidence>
<feature type="chain" id="PRO_5020387438" evidence="1">
    <location>
        <begin position="24"/>
        <end position="59"/>
    </location>
</feature>